<gene>
    <name evidence="2" type="ORF">BJL90_12980</name>
    <name evidence="3" type="ORF">CLFO_15190</name>
</gene>
<dbReference type="EMBL" id="CP017603">
    <property type="protein sequence ID" value="AOY76700.1"/>
    <property type="molecule type" value="Genomic_DNA"/>
</dbReference>
<keyword evidence="1" id="KW-1133">Transmembrane helix</keyword>
<sequence length="63" mass="7296">MDTILAFLKNNYEWLLSGIFTSFIFYILGFFKGRNSVQKQKIGNNSRGIQVRGNYTSNRGKSR</sequence>
<reference evidence="3 5" key="2">
    <citation type="submission" date="2017-03" db="EMBL/GenBank/DDBJ databases">
        <title>Complete sequence of Clostridium formicaceticum DSM 92.</title>
        <authorList>
            <person name="Poehlein A."/>
            <person name="Karl M."/>
            <person name="Bengelsdorf F.R."/>
            <person name="Duerre P."/>
            <person name="Daniel R."/>
        </authorList>
    </citation>
    <scope>NUCLEOTIDE SEQUENCE [LARGE SCALE GENOMIC DNA]</scope>
    <source>
        <strain evidence="3 5">DSM 92</strain>
    </source>
</reference>
<proteinExistence type="predicted"/>
<dbReference type="AlphaFoldDB" id="A0AAC9WFS6"/>
<keyword evidence="4" id="KW-1185">Reference proteome</keyword>
<organism evidence="3 5">
    <name type="scientific">Clostridium formicaceticum</name>
    <dbReference type="NCBI Taxonomy" id="1497"/>
    <lineage>
        <taxon>Bacteria</taxon>
        <taxon>Bacillati</taxon>
        <taxon>Bacillota</taxon>
        <taxon>Clostridia</taxon>
        <taxon>Eubacteriales</taxon>
        <taxon>Clostridiaceae</taxon>
        <taxon>Clostridium</taxon>
    </lineage>
</organism>
<evidence type="ECO:0000256" key="1">
    <source>
        <dbReference type="SAM" id="Phobius"/>
    </source>
</evidence>
<reference evidence="2 4" key="1">
    <citation type="submission" date="2016-10" db="EMBL/GenBank/DDBJ databases">
        <title>Complete Genome Sequence of Acetogen Clostridium formicoaceticum ATCC 27076.</title>
        <authorList>
            <person name="Bao T."/>
            <person name="Cheng C."/>
            <person name="Zhao J."/>
            <person name="Yang S.-T."/>
            <person name="Wang J."/>
            <person name="Wang M."/>
        </authorList>
    </citation>
    <scope>NUCLEOTIDE SEQUENCE [LARGE SCALE GENOMIC DNA]</scope>
    <source>
        <strain evidence="2 4">ATCC 27076</strain>
    </source>
</reference>
<dbReference type="KEGG" id="cfm:BJL90_12980"/>
<evidence type="ECO:0000313" key="4">
    <source>
        <dbReference type="Proteomes" id="UP000177894"/>
    </source>
</evidence>
<dbReference type="Proteomes" id="UP000177894">
    <property type="component" value="Chromosome"/>
</dbReference>
<keyword evidence="1" id="KW-0812">Transmembrane</keyword>
<dbReference type="Proteomes" id="UP000192478">
    <property type="component" value="Chromosome"/>
</dbReference>
<evidence type="ECO:0000313" key="5">
    <source>
        <dbReference type="Proteomes" id="UP000192478"/>
    </source>
</evidence>
<accession>A0AAC9WFS6</accession>
<protein>
    <submittedName>
        <fullName evidence="3">Uncharacterized protein</fullName>
    </submittedName>
</protein>
<dbReference type="EMBL" id="CP020559">
    <property type="protein sequence ID" value="ARE87133.1"/>
    <property type="molecule type" value="Genomic_DNA"/>
</dbReference>
<feature type="transmembrane region" description="Helical" evidence="1">
    <location>
        <begin position="12"/>
        <end position="31"/>
    </location>
</feature>
<keyword evidence="1" id="KW-0472">Membrane</keyword>
<evidence type="ECO:0000313" key="2">
    <source>
        <dbReference type="EMBL" id="AOY76700.1"/>
    </source>
</evidence>
<evidence type="ECO:0000313" key="3">
    <source>
        <dbReference type="EMBL" id="ARE87133.1"/>
    </source>
</evidence>
<name>A0AAC9WFS6_9CLOT</name>